<gene>
    <name evidence="1" type="ORF">DHL47_09340</name>
</gene>
<organism evidence="1 2">
    <name type="scientific">Streptococcus panodentis</name>
    <dbReference type="NCBI Taxonomy" id="1581472"/>
    <lineage>
        <taxon>Bacteria</taxon>
        <taxon>Bacillati</taxon>
        <taxon>Bacillota</taxon>
        <taxon>Bacilli</taxon>
        <taxon>Lactobacillales</taxon>
        <taxon>Streptococcaceae</taxon>
        <taxon>Streptococcus</taxon>
    </lineage>
</organism>
<reference evidence="1 2" key="1">
    <citation type="submission" date="2018-05" db="EMBL/GenBank/DDBJ databases">
        <title>Draft genome sequence of Streptococcus panodentis CCUG 70867T.</title>
        <authorList>
            <person name="Salva-Serra F."/>
            <person name="Mendez V."/>
            <person name="Jaen-Luchoro D."/>
            <person name="Gonzales-Siles L."/>
            <person name="Karlsson R."/>
            <person name="Engstrom-Jakobsson H."/>
            <person name="Busquets A."/>
            <person name="Gomila M."/>
            <person name="Pineiro-Iglesias B."/>
            <person name="Bennasar-Figueras A."/>
            <person name="Seeger M."/>
            <person name="Moore E."/>
        </authorList>
    </citation>
    <scope>NUCLEOTIDE SEQUENCE [LARGE SCALE GENOMIC DNA]</scope>
    <source>
        <strain evidence="1 2">CCUG 70867</strain>
    </source>
</reference>
<comment type="caution">
    <text evidence="1">The sequence shown here is derived from an EMBL/GenBank/DDBJ whole genome shotgun (WGS) entry which is preliminary data.</text>
</comment>
<protein>
    <submittedName>
        <fullName evidence="1">Uncharacterized protein</fullName>
    </submittedName>
</protein>
<proteinExistence type="predicted"/>
<dbReference type="EMBL" id="QFAY01000019">
    <property type="protein sequence ID" value="MBP2621515.1"/>
    <property type="molecule type" value="Genomic_DNA"/>
</dbReference>
<keyword evidence="2" id="KW-1185">Reference proteome</keyword>
<name>A0ABS5AYA8_9STRE</name>
<accession>A0ABS5AYA8</accession>
<evidence type="ECO:0000313" key="2">
    <source>
        <dbReference type="Proteomes" id="UP001519349"/>
    </source>
</evidence>
<evidence type="ECO:0000313" key="1">
    <source>
        <dbReference type="EMBL" id="MBP2621515.1"/>
    </source>
</evidence>
<dbReference type="Proteomes" id="UP001519349">
    <property type="component" value="Unassembled WGS sequence"/>
</dbReference>
<sequence>MSLILSNFQPLFKTERKEVCVSGFASFFEKNEAEWLRNERTEIIAPRWFGRPQHPKLNGILRTGFVKEASVRTSRWLQLHQQPKLNGILRTGFLKGYRKTERKTCSFLLCMDISCL</sequence>